<accession>A0A428SRJ4</accession>
<reference evidence="2 3" key="1">
    <citation type="submission" date="2017-06" db="EMBL/GenBank/DDBJ databases">
        <title>Cmopartive genomic analysis of Ambrosia Fusariam Clade fungi.</title>
        <authorList>
            <person name="Stajich J.E."/>
            <person name="Carrillo J."/>
            <person name="Kijimoto T."/>
            <person name="Eskalen A."/>
            <person name="O'Donnell K."/>
            <person name="Kasson M."/>
        </authorList>
    </citation>
    <scope>NUCLEOTIDE SEQUENCE [LARGE SCALE GENOMIC DNA]</scope>
    <source>
        <strain evidence="2 3">NRRL 20438</strain>
    </source>
</reference>
<keyword evidence="3" id="KW-1185">Reference proteome</keyword>
<dbReference type="EMBL" id="NIZV01000383">
    <property type="protein sequence ID" value="RSL92396.1"/>
    <property type="molecule type" value="Genomic_DNA"/>
</dbReference>
<dbReference type="Proteomes" id="UP000288429">
    <property type="component" value="Unassembled WGS sequence"/>
</dbReference>
<dbReference type="AlphaFoldDB" id="A0A428SRJ4"/>
<evidence type="ECO:0000313" key="3">
    <source>
        <dbReference type="Proteomes" id="UP000288429"/>
    </source>
</evidence>
<evidence type="ECO:0000313" key="2">
    <source>
        <dbReference type="EMBL" id="RSL92396.1"/>
    </source>
</evidence>
<comment type="caution">
    <text evidence="2">The sequence shown here is derived from an EMBL/GenBank/DDBJ whole genome shotgun (WGS) entry which is preliminary data.</text>
</comment>
<gene>
    <name evidence="2" type="ORF">CDV31_015181</name>
</gene>
<protein>
    <submittedName>
        <fullName evidence="2">Uncharacterized protein</fullName>
    </submittedName>
</protein>
<sequence length="107" mass="11824">MTHIQDEAEMAKIRQWLAMATDQSPLQFLQPKELVTGCWNTPTSSRGWAARKASCSGCKACQAGENLSWPDFYMNTCLPRAVGQCSIGSNIPPPQQHTPPRQLPLLP</sequence>
<organism evidence="2 3">
    <name type="scientific">Fusarium ambrosium</name>
    <dbReference type="NCBI Taxonomy" id="131363"/>
    <lineage>
        <taxon>Eukaryota</taxon>
        <taxon>Fungi</taxon>
        <taxon>Dikarya</taxon>
        <taxon>Ascomycota</taxon>
        <taxon>Pezizomycotina</taxon>
        <taxon>Sordariomycetes</taxon>
        <taxon>Hypocreomycetidae</taxon>
        <taxon>Hypocreales</taxon>
        <taxon>Nectriaceae</taxon>
        <taxon>Fusarium</taxon>
        <taxon>Fusarium solani species complex</taxon>
    </lineage>
</organism>
<name>A0A428SRJ4_9HYPO</name>
<evidence type="ECO:0000256" key="1">
    <source>
        <dbReference type="SAM" id="MobiDB-lite"/>
    </source>
</evidence>
<feature type="region of interest" description="Disordered" evidence="1">
    <location>
        <begin position="88"/>
        <end position="107"/>
    </location>
</feature>
<proteinExistence type="predicted"/>